<dbReference type="PROSITE" id="PS51318">
    <property type="entry name" value="TAT"/>
    <property type="match status" value="1"/>
</dbReference>
<dbReference type="SUPFAM" id="SSF52833">
    <property type="entry name" value="Thioredoxin-like"/>
    <property type="match status" value="1"/>
</dbReference>
<dbReference type="InterPro" id="IPR036249">
    <property type="entry name" value="Thioredoxin-like_sf"/>
</dbReference>
<dbReference type="Pfam" id="PF13462">
    <property type="entry name" value="Thioredoxin_4"/>
    <property type="match status" value="1"/>
</dbReference>
<evidence type="ECO:0000256" key="7">
    <source>
        <dbReference type="SAM" id="SignalP"/>
    </source>
</evidence>
<feature type="domain" description="Thioredoxin" evidence="8">
    <location>
        <begin position="23"/>
        <end position="204"/>
    </location>
</feature>
<dbReference type="AlphaFoldDB" id="A0A380WNS2"/>
<evidence type="ECO:0000256" key="6">
    <source>
        <dbReference type="ARBA" id="ARBA00023284"/>
    </source>
</evidence>
<gene>
    <name evidence="9" type="ORF">NCTC10684_03897</name>
</gene>
<evidence type="ECO:0000256" key="4">
    <source>
        <dbReference type="ARBA" id="ARBA00023002"/>
    </source>
</evidence>
<evidence type="ECO:0000259" key="8">
    <source>
        <dbReference type="PROSITE" id="PS51352"/>
    </source>
</evidence>
<dbReference type="PROSITE" id="PS51352">
    <property type="entry name" value="THIOREDOXIN_2"/>
    <property type="match status" value="1"/>
</dbReference>
<dbReference type="PANTHER" id="PTHR13887:SF14">
    <property type="entry name" value="DISULFIDE BOND FORMATION PROTEIN D"/>
    <property type="match status" value="1"/>
</dbReference>
<organism evidence="9 10">
    <name type="scientific">Aminobacter aminovorans</name>
    <name type="common">Chelatobacter heintzii</name>
    <dbReference type="NCBI Taxonomy" id="83263"/>
    <lineage>
        <taxon>Bacteria</taxon>
        <taxon>Pseudomonadati</taxon>
        <taxon>Pseudomonadota</taxon>
        <taxon>Alphaproteobacteria</taxon>
        <taxon>Hyphomicrobiales</taxon>
        <taxon>Phyllobacteriaceae</taxon>
        <taxon>Aminobacter</taxon>
    </lineage>
</organism>
<dbReference type="InterPro" id="IPR013766">
    <property type="entry name" value="Thioredoxin_domain"/>
</dbReference>
<dbReference type="InterPro" id="IPR012336">
    <property type="entry name" value="Thioredoxin-like_fold"/>
</dbReference>
<dbReference type="GO" id="GO:0016853">
    <property type="term" value="F:isomerase activity"/>
    <property type="evidence" value="ECO:0007669"/>
    <property type="project" value="UniProtKB-KW"/>
</dbReference>
<feature type="chain" id="PRO_5016987387" evidence="7">
    <location>
        <begin position="29"/>
        <end position="204"/>
    </location>
</feature>
<dbReference type="InterPro" id="IPR006311">
    <property type="entry name" value="TAT_signal"/>
</dbReference>
<dbReference type="EMBL" id="UFSM01000001">
    <property type="protein sequence ID" value="SUU90639.1"/>
    <property type="molecule type" value="Genomic_DNA"/>
</dbReference>
<dbReference type="RefSeq" id="WP_115732602.1">
    <property type="nucleotide sequence ID" value="NZ_BAAAVY010000034.1"/>
</dbReference>
<dbReference type="OrthoDB" id="9780147at2"/>
<evidence type="ECO:0000256" key="1">
    <source>
        <dbReference type="ARBA" id="ARBA00003565"/>
    </source>
</evidence>
<keyword evidence="5" id="KW-1015">Disulfide bond</keyword>
<dbReference type="Proteomes" id="UP000254701">
    <property type="component" value="Unassembled WGS sequence"/>
</dbReference>
<name>A0A380WNS2_AMIAI</name>
<comment type="similarity">
    <text evidence="2">Belongs to the thioredoxin family. DsbA subfamily.</text>
</comment>
<proteinExistence type="inferred from homology"/>
<dbReference type="PANTHER" id="PTHR13887">
    <property type="entry name" value="GLUTATHIONE S-TRANSFERASE KAPPA"/>
    <property type="match status" value="1"/>
</dbReference>
<sequence>MPDPSPNRRHILKLVAGLGALAPLPLWANPMPTVEDVAFDPDIPALGNPDGDVTIVEFTDYQCPYCKLSFLQLSEVMKEDTGIRLVLRDWPIFGEISRNAALLTLASNSQGRYADAVHTLMATRDRLTFRSTAKLLGEAGIDVERARGDLAAGQDVLVGVLQRNAAQASAFQLQGTPGFLIGKALYKRGMTSDDFRKAVGQARA</sequence>
<evidence type="ECO:0000256" key="2">
    <source>
        <dbReference type="ARBA" id="ARBA00005791"/>
    </source>
</evidence>
<dbReference type="CDD" id="cd03023">
    <property type="entry name" value="DsbA_Com1_like"/>
    <property type="match status" value="1"/>
</dbReference>
<comment type="function">
    <text evidence="1">May be required for disulfide bond formation in some proteins.</text>
</comment>
<keyword evidence="3 7" id="KW-0732">Signal</keyword>
<evidence type="ECO:0000256" key="5">
    <source>
        <dbReference type="ARBA" id="ARBA00023157"/>
    </source>
</evidence>
<keyword evidence="6" id="KW-0676">Redox-active center</keyword>
<evidence type="ECO:0000313" key="10">
    <source>
        <dbReference type="Proteomes" id="UP000254701"/>
    </source>
</evidence>
<keyword evidence="4" id="KW-0560">Oxidoreductase</keyword>
<keyword evidence="9" id="KW-0413">Isomerase</keyword>
<feature type="signal peptide" evidence="7">
    <location>
        <begin position="1"/>
        <end position="28"/>
    </location>
</feature>
<dbReference type="GO" id="GO:0016491">
    <property type="term" value="F:oxidoreductase activity"/>
    <property type="evidence" value="ECO:0007669"/>
    <property type="project" value="UniProtKB-KW"/>
</dbReference>
<evidence type="ECO:0000313" key="9">
    <source>
        <dbReference type="EMBL" id="SUU90639.1"/>
    </source>
</evidence>
<accession>A0A380WNS2</accession>
<evidence type="ECO:0000256" key="3">
    <source>
        <dbReference type="ARBA" id="ARBA00022729"/>
    </source>
</evidence>
<dbReference type="Gene3D" id="3.40.30.10">
    <property type="entry name" value="Glutaredoxin"/>
    <property type="match status" value="1"/>
</dbReference>
<protein>
    <submittedName>
        <fullName evidence="9">Protein-disulfide isomerase</fullName>
    </submittedName>
</protein>
<reference evidence="9 10" key="1">
    <citation type="submission" date="2018-06" db="EMBL/GenBank/DDBJ databases">
        <authorList>
            <consortium name="Pathogen Informatics"/>
            <person name="Doyle S."/>
        </authorList>
    </citation>
    <scope>NUCLEOTIDE SEQUENCE [LARGE SCALE GENOMIC DNA]</scope>
    <source>
        <strain evidence="9 10">NCTC10684</strain>
    </source>
</reference>